<comment type="caution">
    <text evidence="2">The sequence shown here is derived from an EMBL/GenBank/DDBJ whole genome shotgun (WGS) entry which is preliminary data.</text>
</comment>
<sequence>MISRVMSDYDSASGKYLNNSYNPPAERRRGRPASTPAPAAASLTPQASTSSSTPTIPQSSVLHSSRPWILSTAPYHPLLHFSRSPPPILPRQHFLFSSLPALNLLLDPSH</sequence>
<keyword evidence="3" id="KW-1185">Reference proteome</keyword>
<evidence type="ECO:0000313" key="2">
    <source>
        <dbReference type="EMBL" id="KAK5614780.1"/>
    </source>
</evidence>
<dbReference type="Proteomes" id="UP001311232">
    <property type="component" value="Unassembled WGS sequence"/>
</dbReference>
<evidence type="ECO:0000313" key="3">
    <source>
        <dbReference type="Proteomes" id="UP001311232"/>
    </source>
</evidence>
<evidence type="ECO:0000256" key="1">
    <source>
        <dbReference type="SAM" id="MobiDB-lite"/>
    </source>
</evidence>
<feature type="compositionally biased region" description="Low complexity" evidence="1">
    <location>
        <begin position="32"/>
        <end position="60"/>
    </location>
</feature>
<proteinExistence type="predicted"/>
<gene>
    <name evidence="2" type="ORF">CRENBAI_013643</name>
</gene>
<name>A0AAV9S0K4_9TELE</name>
<feature type="region of interest" description="Disordered" evidence="1">
    <location>
        <begin position="1"/>
        <end position="60"/>
    </location>
</feature>
<dbReference type="EMBL" id="JAHHUM010001131">
    <property type="protein sequence ID" value="KAK5614780.1"/>
    <property type="molecule type" value="Genomic_DNA"/>
</dbReference>
<dbReference type="AlphaFoldDB" id="A0AAV9S0K4"/>
<organism evidence="2 3">
    <name type="scientific">Crenichthys baileyi</name>
    <name type="common">White River springfish</name>
    <dbReference type="NCBI Taxonomy" id="28760"/>
    <lineage>
        <taxon>Eukaryota</taxon>
        <taxon>Metazoa</taxon>
        <taxon>Chordata</taxon>
        <taxon>Craniata</taxon>
        <taxon>Vertebrata</taxon>
        <taxon>Euteleostomi</taxon>
        <taxon>Actinopterygii</taxon>
        <taxon>Neopterygii</taxon>
        <taxon>Teleostei</taxon>
        <taxon>Neoteleostei</taxon>
        <taxon>Acanthomorphata</taxon>
        <taxon>Ovalentaria</taxon>
        <taxon>Atherinomorphae</taxon>
        <taxon>Cyprinodontiformes</taxon>
        <taxon>Goodeidae</taxon>
        <taxon>Crenichthys</taxon>
    </lineage>
</organism>
<accession>A0AAV9S0K4</accession>
<protein>
    <submittedName>
        <fullName evidence="2">Uncharacterized protein</fullName>
    </submittedName>
</protein>
<reference evidence="2 3" key="1">
    <citation type="submission" date="2021-06" db="EMBL/GenBank/DDBJ databases">
        <authorList>
            <person name="Palmer J.M."/>
        </authorList>
    </citation>
    <scope>NUCLEOTIDE SEQUENCE [LARGE SCALE GENOMIC DNA]</scope>
    <source>
        <strain evidence="2 3">MEX-2019</strain>
        <tissue evidence="2">Muscle</tissue>
    </source>
</reference>